<dbReference type="RefSeq" id="WP_122104756.1">
    <property type="nucleotide sequence ID" value="NZ_JBHSKV010000024.1"/>
</dbReference>
<dbReference type="Gene3D" id="2.60.40.680">
    <property type="match status" value="2"/>
</dbReference>
<keyword evidence="3" id="KW-1185">Reference proteome</keyword>
<reference evidence="2 3" key="1">
    <citation type="journal article" date="2019" name="Int. J. Syst. Evol. Microbiol.">
        <title>The Global Catalogue of Microorganisms (GCM) 10K type strain sequencing project: providing services to taxonomists for standard genome sequencing and annotation.</title>
        <authorList>
            <consortium name="The Broad Institute Genomics Platform"/>
            <consortium name="The Broad Institute Genome Sequencing Center for Infectious Disease"/>
            <person name="Wu L."/>
            <person name="Ma J."/>
        </authorList>
    </citation>
    <scope>NUCLEOTIDE SEQUENCE [LARGE SCALE GENOMIC DNA]</scope>
    <source>
        <strain evidence="2 3">CGMCC 1.16026</strain>
    </source>
</reference>
<evidence type="ECO:0000313" key="2">
    <source>
        <dbReference type="EMBL" id="MFC5136488.1"/>
    </source>
</evidence>
<feature type="region of interest" description="Disordered" evidence="1">
    <location>
        <begin position="654"/>
        <end position="674"/>
    </location>
</feature>
<accession>A0ABD5QWP4</accession>
<feature type="region of interest" description="Disordered" evidence="1">
    <location>
        <begin position="570"/>
        <end position="631"/>
    </location>
</feature>
<dbReference type="InterPro" id="IPR013783">
    <property type="entry name" value="Ig-like_fold"/>
</dbReference>
<dbReference type="Proteomes" id="UP001596145">
    <property type="component" value="Unassembled WGS sequence"/>
</dbReference>
<feature type="compositionally biased region" description="Basic and acidic residues" evidence="1">
    <location>
        <begin position="665"/>
        <end position="674"/>
    </location>
</feature>
<feature type="compositionally biased region" description="Polar residues" evidence="1">
    <location>
        <begin position="471"/>
        <end position="483"/>
    </location>
</feature>
<evidence type="ECO:0000313" key="3">
    <source>
        <dbReference type="Proteomes" id="UP001596145"/>
    </source>
</evidence>
<gene>
    <name evidence="2" type="ORF">ACFPJA_17410</name>
</gene>
<feature type="compositionally biased region" description="Polar residues" evidence="1">
    <location>
        <begin position="438"/>
        <end position="451"/>
    </location>
</feature>
<feature type="region of interest" description="Disordered" evidence="1">
    <location>
        <begin position="438"/>
        <end position="485"/>
    </location>
</feature>
<organism evidence="2 3">
    <name type="scientific">Halorubrum glutamatedens</name>
    <dbReference type="NCBI Taxonomy" id="2707018"/>
    <lineage>
        <taxon>Archaea</taxon>
        <taxon>Methanobacteriati</taxon>
        <taxon>Methanobacteriota</taxon>
        <taxon>Stenosarchaea group</taxon>
        <taxon>Halobacteria</taxon>
        <taxon>Halobacteriales</taxon>
        <taxon>Haloferacaceae</taxon>
        <taxon>Halorubrum</taxon>
    </lineage>
</organism>
<sequence>MSVRQLPTTLNAENAIVLAVAVLVTTVGLGGAAMGIGPAVGQTQDGLSEDGLETAVSLEPGSAAVDEGGTTTYEVVVADADGGVGAYDFTVDVEDSSVASITDVTAEGDPSDQTTDVSIAADGSSASVLAALADTNDTGSVTIATVTVSGDAEGTSDIGLSVEALGTEGGESYTVTETTGASITVEAADDDDDDDDSPTPEPAPADFQVSNLNAPDNATQGDAIDVSADVTNDGDEEATQSVGFRLDADGDGTLGDDEELTAQEVTLDGDEMQTVTFEDINTSGLEPGEYAHGVFTENDSATATITIEAADDDEPEPAPAPETAVGIEPGSATVDEGETTTYEVVVANADGGVGAYNLTVDVEDSSIASITEATPQGEPSNQTTEVFVADDGSSAEVVAALANTNDTGNVTVATMTVEGDDDGTSDIGLSVDALGTEAGNSYNVTETTGASITVEEDDDDDDDSPDPADFQVSNLNAPDNATQGDAIDVSADVTNDGDEEATQSVEFRLDADGDGTLDADEELTAQEVTLDGDEMQTVTFEDINTSGLDAGEYAHGVFTDDDSATATITIEAEDEADDGEDDGDDADDGEDDGDDADDSDDGDDGDDGDGDDADDGDDSADEEFSRDEIAQAKYDTAFADLSSETAAAVQAIYNRQPFPGGTDPADIRTRDEITDDRYGYDFDEVSRETRIEIQNDYDAQFGELPSDPTHTLDEIAQAKYDTAFANLSVETAAEVQAIYNRQPFLDGTEPVDIRTRDEITDDRYGYDFEEISRETRIEIQNDYDAQFGDTEG</sequence>
<comment type="caution">
    <text evidence="2">The sequence shown here is derived from an EMBL/GenBank/DDBJ whole genome shotgun (WGS) entry which is preliminary data.</text>
</comment>
<dbReference type="EMBL" id="JBHSKV010000024">
    <property type="protein sequence ID" value="MFC5136488.1"/>
    <property type="molecule type" value="Genomic_DNA"/>
</dbReference>
<feature type="region of interest" description="Disordered" evidence="1">
    <location>
        <begin position="187"/>
        <end position="220"/>
    </location>
</feature>
<feature type="compositionally biased region" description="Acidic residues" evidence="1">
    <location>
        <begin position="187"/>
        <end position="198"/>
    </location>
</feature>
<feature type="compositionally biased region" description="Acidic residues" evidence="1">
    <location>
        <begin position="571"/>
        <end position="625"/>
    </location>
</feature>
<feature type="compositionally biased region" description="Acidic residues" evidence="1">
    <location>
        <begin position="454"/>
        <end position="466"/>
    </location>
</feature>
<dbReference type="Gene3D" id="2.60.40.10">
    <property type="entry name" value="Immunoglobulins"/>
    <property type="match status" value="2"/>
</dbReference>
<dbReference type="AlphaFoldDB" id="A0ABD5QWP4"/>
<name>A0ABD5QWP4_9EURY</name>
<evidence type="ECO:0008006" key="4">
    <source>
        <dbReference type="Google" id="ProtNLM"/>
    </source>
</evidence>
<evidence type="ECO:0000256" key="1">
    <source>
        <dbReference type="SAM" id="MobiDB-lite"/>
    </source>
</evidence>
<proteinExistence type="predicted"/>
<feature type="compositionally biased region" description="Polar residues" evidence="1">
    <location>
        <begin position="208"/>
        <end position="220"/>
    </location>
</feature>
<feature type="region of interest" description="Disordered" evidence="1">
    <location>
        <begin position="312"/>
        <end position="334"/>
    </location>
</feature>
<protein>
    <recommendedName>
        <fullName evidence="4">CARDB domain-containing protein</fullName>
    </recommendedName>
</protein>